<comment type="caution">
    <text evidence="1">The sequence shown here is derived from an EMBL/GenBank/DDBJ whole genome shotgun (WGS) entry which is preliminary data.</text>
</comment>
<name>A0A553PE03_9TELE</name>
<dbReference type="Proteomes" id="UP000316079">
    <property type="component" value="Unassembled WGS sequence"/>
</dbReference>
<sequence length="103" mass="11602">MEKTVTVPLDISMESTAQKICQSKVCGDRVLTVNCGEEVSAWLSEFLGKPCRLIRQSPEFLREMKFGRATVLEIPTPLSLVNEAQFLLINRASVSFLQERINN</sequence>
<gene>
    <name evidence="1" type="ORF">DNTS_033482</name>
</gene>
<accession>A0A553PE03</accession>
<proteinExistence type="predicted"/>
<dbReference type="AlphaFoldDB" id="A0A553PE03"/>
<feature type="non-terminal residue" evidence="1">
    <location>
        <position position="103"/>
    </location>
</feature>
<evidence type="ECO:0000313" key="2">
    <source>
        <dbReference type="Proteomes" id="UP000316079"/>
    </source>
</evidence>
<organism evidence="1 2">
    <name type="scientific">Danionella cerebrum</name>
    <dbReference type="NCBI Taxonomy" id="2873325"/>
    <lineage>
        <taxon>Eukaryota</taxon>
        <taxon>Metazoa</taxon>
        <taxon>Chordata</taxon>
        <taxon>Craniata</taxon>
        <taxon>Vertebrata</taxon>
        <taxon>Euteleostomi</taxon>
        <taxon>Actinopterygii</taxon>
        <taxon>Neopterygii</taxon>
        <taxon>Teleostei</taxon>
        <taxon>Ostariophysi</taxon>
        <taxon>Cypriniformes</taxon>
        <taxon>Danionidae</taxon>
        <taxon>Danioninae</taxon>
        <taxon>Danionella</taxon>
    </lineage>
</organism>
<dbReference type="STRING" id="623744.A0A553PE03"/>
<protein>
    <submittedName>
        <fullName evidence="1">Uncharacterized protein</fullName>
    </submittedName>
</protein>
<dbReference type="SUPFAM" id="SSF141673">
    <property type="entry name" value="MOSC N-terminal domain-like"/>
    <property type="match status" value="1"/>
</dbReference>
<dbReference type="OrthoDB" id="420046at2759"/>
<dbReference type="EMBL" id="SRMA01026711">
    <property type="protein sequence ID" value="TRY75916.1"/>
    <property type="molecule type" value="Genomic_DNA"/>
</dbReference>
<keyword evidence="2" id="KW-1185">Reference proteome</keyword>
<reference evidence="1 2" key="1">
    <citation type="journal article" date="2019" name="Sci. Data">
        <title>Hybrid genome assembly and annotation of Danionella translucida.</title>
        <authorList>
            <person name="Kadobianskyi M."/>
            <person name="Schulze L."/>
            <person name="Schuelke M."/>
            <person name="Judkewitz B."/>
        </authorList>
    </citation>
    <scope>NUCLEOTIDE SEQUENCE [LARGE SCALE GENOMIC DNA]</scope>
    <source>
        <strain evidence="1 2">Bolton</strain>
    </source>
</reference>
<evidence type="ECO:0000313" key="1">
    <source>
        <dbReference type="EMBL" id="TRY75916.1"/>
    </source>
</evidence>